<dbReference type="PANTHER" id="PTHR32100">
    <property type="entry name" value="OMEGA-6 FATTY ACID DESATURASE, CHLOROPLASTIC"/>
    <property type="match status" value="1"/>
</dbReference>
<reference evidence="3" key="1">
    <citation type="journal article" date="2020" name="Stud. Mycol.">
        <title>101 Dothideomycetes genomes: a test case for predicting lifestyles and emergence of pathogens.</title>
        <authorList>
            <person name="Haridas S."/>
            <person name="Albert R."/>
            <person name="Binder M."/>
            <person name="Bloem J."/>
            <person name="Labutti K."/>
            <person name="Salamov A."/>
            <person name="Andreopoulos B."/>
            <person name="Baker S."/>
            <person name="Barry K."/>
            <person name="Bills G."/>
            <person name="Bluhm B."/>
            <person name="Cannon C."/>
            <person name="Castanera R."/>
            <person name="Culley D."/>
            <person name="Daum C."/>
            <person name="Ezra D."/>
            <person name="Gonzalez J."/>
            <person name="Henrissat B."/>
            <person name="Kuo A."/>
            <person name="Liang C."/>
            <person name="Lipzen A."/>
            <person name="Lutzoni F."/>
            <person name="Magnuson J."/>
            <person name="Mondo S."/>
            <person name="Nolan M."/>
            <person name="Ohm R."/>
            <person name="Pangilinan J."/>
            <person name="Park H.-J."/>
            <person name="Ramirez L."/>
            <person name="Alfaro M."/>
            <person name="Sun H."/>
            <person name="Tritt A."/>
            <person name="Yoshinaga Y."/>
            <person name="Zwiers L.-H."/>
            <person name="Turgeon B."/>
            <person name="Goodwin S."/>
            <person name="Spatafora J."/>
            <person name="Crous P."/>
            <person name="Grigoriev I."/>
        </authorList>
    </citation>
    <scope>NUCLEOTIDE SEQUENCE</scope>
    <source>
        <strain evidence="3">CBS 262.69</strain>
    </source>
</reference>
<dbReference type="EMBL" id="ML996704">
    <property type="protein sequence ID" value="KAF2397186.1"/>
    <property type="molecule type" value="Genomic_DNA"/>
</dbReference>
<organism evidence="3 4">
    <name type="scientific">Trichodelitschia bisporula</name>
    <dbReference type="NCBI Taxonomy" id="703511"/>
    <lineage>
        <taxon>Eukaryota</taxon>
        <taxon>Fungi</taxon>
        <taxon>Dikarya</taxon>
        <taxon>Ascomycota</taxon>
        <taxon>Pezizomycotina</taxon>
        <taxon>Dothideomycetes</taxon>
        <taxon>Dothideomycetes incertae sedis</taxon>
        <taxon>Phaeotrichales</taxon>
        <taxon>Phaeotrichaceae</taxon>
        <taxon>Trichodelitschia</taxon>
    </lineage>
</organism>
<dbReference type="GO" id="GO:0006629">
    <property type="term" value="P:lipid metabolic process"/>
    <property type="evidence" value="ECO:0007669"/>
    <property type="project" value="InterPro"/>
</dbReference>
<evidence type="ECO:0000313" key="4">
    <source>
        <dbReference type="Proteomes" id="UP000799640"/>
    </source>
</evidence>
<dbReference type="GO" id="GO:0016491">
    <property type="term" value="F:oxidoreductase activity"/>
    <property type="evidence" value="ECO:0007669"/>
    <property type="project" value="InterPro"/>
</dbReference>
<dbReference type="CDD" id="cd03507">
    <property type="entry name" value="Delta12-FADS-like"/>
    <property type="match status" value="1"/>
</dbReference>
<evidence type="ECO:0000256" key="1">
    <source>
        <dbReference type="SAM" id="MobiDB-lite"/>
    </source>
</evidence>
<dbReference type="Proteomes" id="UP000799640">
    <property type="component" value="Unassembled WGS sequence"/>
</dbReference>
<feature type="region of interest" description="Disordered" evidence="1">
    <location>
        <begin position="1"/>
        <end position="59"/>
    </location>
</feature>
<name>A0A6G1HMV0_9PEZI</name>
<dbReference type="InterPro" id="IPR012171">
    <property type="entry name" value="Fatty_acid_desaturase"/>
</dbReference>
<sequence length="495" mass="55118">MASTTALPRKAPALRRTATTDSYAASSAASSVLASPLDSPRGSPSSTSLSSLSSAPSDVEDEKDMGVLLDTYGNEFQVPDFTIKELRDAIPTHCFERSAATGMYYVLRDFACLAATFYLFHNYVTPATIPSTPVRTALWAVYTFVQGLFGTGLWVLAHECGHQSFSPSKVINDTVGWTLHSLLLVPYFSWKISHGKHHKATGHMQRDMVFVPKTRSYYANVLGKKVHEVSELMEETPIATLIHSVLQQLFGWPLYLITNVTGHNFHEKQIEGKGVGKHNGWFGGVNHFNPSSPLYERRDEKLILLSDAGIALTGFALYTLGKTFGFTNMLVWYGLPYLWVNHWLVAITFLQHTDPTLPHYDNEAWTYVRGAAATIDREFGFIGRQLFHGIIETHVLHHYVSVIPFYHADEASEAIKPVMGKHYRADTRGGPLGFIRAMWSSARWCQWVEPSAEAKGEGRHVHFFRNRNGLGVKPAKMAPEGVRKAGMVVGAQDSE</sequence>
<dbReference type="InterPro" id="IPR005804">
    <property type="entry name" value="FA_desaturase_dom"/>
</dbReference>
<keyword evidence="4" id="KW-1185">Reference proteome</keyword>
<evidence type="ECO:0000313" key="3">
    <source>
        <dbReference type="EMBL" id="KAF2397186.1"/>
    </source>
</evidence>
<feature type="compositionally biased region" description="Low complexity" evidence="1">
    <location>
        <begin position="19"/>
        <end position="57"/>
    </location>
</feature>
<feature type="domain" description="Fatty acid desaturase" evidence="2">
    <location>
        <begin position="138"/>
        <end position="425"/>
    </location>
</feature>
<protein>
    <submittedName>
        <fullName evidence="3">Delta(12) fatty acid desaturase</fullName>
    </submittedName>
</protein>
<gene>
    <name evidence="3" type="ORF">EJ06DRAFT_559302</name>
</gene>
<dbReference type="AlphaFoldDB" id="A0A6G1HMV0"/>
<accession>A0A6G1HMV0</accession>
<evidence type="ECO:0000259" key="2">
    <source>
        <dbReference type="Pfam" id="PF00487"/>
    </source>
</evidence>
<dbReference type="OrthoDB" id="1461976at2759"/>
<proteinExistence type="predicted"/>
<dbReference type="Pfam" id="PF00487">
    <property type="entry name" value="FA_desaturase"/>
    <property type="match status" value="1"/>
</dbReference>